<evidence type="ECO:0000313" key="1">
    <source>
        <dbReference type="EMBL" id="CAF9942456.1"/>
    </source>
</evidence>
<sequence>MDKPFEPRKGSHLARNWNTFHYSPQSWDWGLSTSQDYLGNVWDGVEHYRILISALVRAQRHVRAFRTGPDLWSAVPPYVFDRSRKTRSAQPIKFYDDNVTPLSGVEELSLRFANYGSAKACELFKNISAFPTILGSMDRLKGLELCLPDGMYNDPPVYYTYEQVFPKNMRWDNMKLLRLFQISIGATELILLLLDGMPELENLEIGEIVLSQGSWEGVFEALKQMHRLCGFQITDNALLYHHGGRELWRAYLLYRFGRLYNDVNTYVVSGGRHPCLESGQPDSAASEYTRGLEPELRQRFIDLDSSSSRVEDIA</sequence>
<gene>
    <name evidence="1" type="ORF">ALECFALPRED_009757</name>
</gene>
<evidence type="ECO:0000313" key="2">
    <source>
        <dbReference type="Proteomes" id="UP000664203"/>
    </source>
</evidence>
<name>A0A8H3J7V8_9LECA</name>
<protein>
    <submittedName>
        <fullName evidence="1">Uncharacterized protein</fullName>
    </submittedName>
</protein>
<dbReference type="EMBL" id="CAJPDR010000755">
    <property type="protein sequence ID" value="CAF9942456.1"/>
    <property type="molecule type" value="Genomic_DNA"/>
</dbReference>
<dbReference type="OrthoDB" id="5422579at2759"/>
<keyword evidence="2" id="KW-1185">Reference proteome</keyword>
<reference evidence="1" key="1">
    <citation type="submission" date="2021-03" db="EMBL/GenBank/DDBJ databases">
        <authorList>
            <person name="Tagirdzhanova G."/>
        </authorList>
    </citation>
    <scope>NUCLEOTIDE SEQUENCE</scope>
</reference>
<proteinExistence type="predicted"/>
<dbReference type="AlphaFoldDB" id="A0A8H3J7V8"/>
<dbReference type="Proteomes" id="UP000664203">
    <property type="component" value="Unassembled WGS sequence"/>
</dbReference>
<accession>A0A8H3J7V8</accession>
<comment type="caution">
    <text evidence="1">The sequence shown here is derived from an EMBL/GenBank/DDBJ whole genome shotgun (WGS) entry which is preliminary data.</text>
</comment>
<organism evidence="1 2">
    <name type="scientific">Alectoria fallacina</name>
    <dbReference type="NCBI Taxonomy" id="1903189"/>
    <lineage>
        <taxon>Eukaryota</taxon>
        <taxon>Fungi</taxon>
        <taxon>Dikarya</taxon>
        <taxon>Ascomycota</taxon>
        <taxon>Pezizomycotina</taxon>
        <taxon>Lecanoromycetes</taxon>
        <taxon>OSLEUM clade</taxon>
        <taxon>Lecanoromycetidae</taxon>
        <taxon>Lecanorales</taxon>
        <taxon>Lecanorineae</taxon>
        <taxon>Parmeliaceae</taxon>
        <taxon>Alectoria</taxon>
    </lineage>
</organism>